<keyword evidence="2" id="KW-1185">Reference proteome</keyword>
<sequence length="194" mass="20955">MPTPAASRLTNEEYREAVATVVRRIQQQHGLSDGAFADRIGCSAGTIRNARNRTTNLDGVTLANIERIFGPGAIDPFLALAGARATPLATSPEAGNPTLDIVDALHRIIETQDPQSEGGTRTTPRELLAILQQLRDARGAFDALILIADPPPLSDEPPFRLKPYKRMAIVRTQGGQVTHSTLLEARTDDTTRPS</sequence>
<name>A0A418WRD2_9SPHN</name>
<dbReference type="RefSeq" id="WP_119760276.1">
    <property type="nucleotide sequence ID" value="NZ_QYUM01000002.1"/>
</dbReference>
<dbReference type="Proteomes" id="UP000286100">
    <property type="component" value="Unassembled WGS sequence"/>
</dbReference>
<gene>
    <name evidence="1" type="ORF">D3876_05860</name>
</gene>
<organism evidence="1 2">
    <name type="scientific">Sphingomonas cavernae</name>
    <dbReference type="NCBI Taxonomy" id="2320861"/>
    <lineage>
        <taxon>Bacteria</taxon>
        <taxon>Pseudomonadati</taxon>
        <taxon>Pseudomonadota</taxon>
        <taxon>Alphaproteobacteria</taxon>
        <taxon>Sphingomonadales</taxon>
        <taxon>Sphingomonadaceae</taxon>
        <taxon>Sphingomonas</taxon>
    </lineage>
</organism>
<proteinExistence type="predicted"/>
<dbReference type="EMBL" id="QYUM01000002">
    <property type="protein sequence ID" value="RJF93812.1"/>
    <property type="molecule type" value="Genomic_DNA"/>
</dbReference>
<comment type="caution">
    <text evidence="1">The sequence shown here is derived from an EMBL/GenBank/DDBJ whole genome shotgun (WGS) entry which is preliminary data.</text>
</comment>
<dbReference type="OrthoDB" id="7596019at2"/>
<dbReference type="Gene3D" id="1.10.260.40">
    <property type="entry name" value="lambda repressor-like DNA-binding domains"/>
    <property type="match status" value="1"/>
</dbReference>
<dbReference type="InterPro" id="IPR010982">
    <property type="entry name" value="Lambda_DNA-bd_dom_sf"/>
</dbReference>
<accession>A0A418WRD2</accession>
<reference evidence="1 2" key="1">
    <citation type="submission" date="2018-09" db="EMBL/GenBank/DDBJ databases">
        <authorList>
            <person name="Zhu H."/>
        </authorList>
    </citation>
    <scope>NUCLEOTIDE SEQUENCE [LARGE SCALE GENOMIC DNA]</scope>
    <source>
        <strain evidence="1 2">K2R01-6</strain>
    </source>
</reference>
<protein>
    <submittedName>
        <fullName evidence="1">XRE family transcriptional regulator</fullName>
    </submittedName>
</protein>
<dbReference type="GO" id="GO:0003677">
    <property type="term" value="F:DNA binding"/>
    <property type="evidence" value="ECO:0007669"/>
    <property type="project" value="InterPro"/>
</dbReference>
<dbReference type="SUPFAM" id="SSF47413">
    <property type="entry name" value="lambda repressor-like DNA-binding domains"/>
    <property type="match status" value="1"/>
</dbReference>
<evidence type="ECO:0000313" key="2">
    <source>
        <dbReference type="Proteomes" id="UP000286100"/>
    </source>
</evidence>
<dbReference type="AlphaFoldDB" id="A0A418WRD2"/>
<evidence type="ECO:0000313" key="1">
    <source>
        <dbReference type="EMBL" id="RJF93812.1"/>
    </source>
</evidence>